<dbReference type="PANTHER" id="PTHR37984:SF15">
    <property type="entry name" value="INTEGRASE CATALYTIC DOMAIN-CONTAINING PROTEIN"/>
    <property type="match status" value="1"/>
</dbReference>
<dbReference type="OrthoDB" id="122917at2759"/>
<dbReference type="AlphaFoldDB" id="A0A9W6TMK9"/>
<feature type="domain" description="Integrase catalytic" evidence="1">
    <location>
        <begin position="1"/>
        <end position="105"/>
    </location>
</feature>
<reference evidence="2" key="1">
    <citation type="submission" date="2023-04" db="EMBL/GenBank/DDBJ databases">
        <title>Phytophthora fragariaefolia NBRC 109709.</title>
        <authorList>
            <person name="Ichikawa N."/>
            <person name="Sato H."/>
            <person name="Tonouchi N."/>
        </authorList>
    </citation>
    <scope>NUCLEOTIDE SEQUENCE</scope>
    <source>
        <strain evidence="2">NBRC 109709</strain>
    </source>
</reference>
<dbReference type="Proteomes" id="UP001165121">
    <property type="component" value="Unassembled WGS sequence"/>
</dbReference>
<name>A0A9W6TMK9_9STRA</name>
<sequence>MEKLVLIYGPMREIMMDGAMEFGSQATAELLALMQTKQSTPVPYRPNLLGLVERFHRTWKDMVSLYVDDTQADWDEFLPCVLYAYNSSKHATHGFQPNELMMGRKLRAPAELLRRSRLTYPHSTLGEYHEQLLQDLKPAKGLGLRSLVIGGEGQARLSKQQDTTILKY</sequence>
<dbReference type="Gene3D" id="3.30.420.10">
    <property type="entry name" value="Ribonuclease H-like superfamily/Ribonuclease H"/>
    <property type="match status" value="1"/>
</dbReference>
<dbReference type="PROSITE" id="PS50994">
    <property type="entry name" value="INTEGRASE"/>
    <property type="match status" value="1"/>
</dbReference>
<protein>
    <submittedName>
        <fullName evidence="2">Unnamed protein product</fullName>
    </submittedName>
</protein>
<dbReference type="InterPro" id="IPR012337">
    <property type="entry name" value="RNaseH-like_sf"/>
</dbReference>
<comment type="caution">
    <text evidence="2">The sequence shown here is derived from an EMBL/GenBank/DDBJ whole genome shotgun (WGS) entry which is preliminary data.</text>
</comment>
<dbReference type="GO" id="GO:0003676">
    <property type="term" value="F:nucleic acid binding"/>
    <property type="evidence" value="ECO:0007669"/>
    <property type="project" value="InterPro"/>
</dbReference>
<evidence type="ECO:0000313" key="2">
    <source>
        <dbReference type="EMBL" id="GMF16138.1"/>
    </source>
</evidence>
<accession>A0A9W6TMK9</accession>
<dbReference type="EMBL" id="BSXT01000055">
    <property type="protein sequence ID" value="GMF16138.1"/>
    <property type="molecule type" value="Genomic_DNA"/>
</dbReference>
<dbReference type="InterPro" id="IPR036397">
    <property type="entry name" value="RNaseH_sf"/>
</dbReference>
<dbReference type="SUPFAM" id="SSF53098">
    <property type="entry name" value="Ribonuclease H-like"/>
    <property type="match status" value="1"/>
</dbReference>
<dbReference type="InterPro" id="IPR001584">
    <property type="entry name" value="Integrase_cat-core"/>
</dbReference>
<dbReference type="PANTHER" id="PTHR37984">
    <property type="entry name" value="PROTEIN CBG26694"/>
    <property type="match status" value="1"/>
</dbReference>
<evidence type="ECO:0000313" key="3">
    <source>
        <dbReference type="Proteomes" id="UP001165121"/>
    </source>
</evidence>
<proteinExistence type="predicted"/>
<dbReference type="GO" id="GO:0015074">
    <property type="term" value="P:DNA integration"/>
    <property type="evidence" value="ECO:0007669"/>
    <property type="project" value="InterPro"/>
</dbReference>
<evidence type="ECO:0000259" key="1">
    <source>
        <dbReference type="PROSITE" id="PS50994"/>
    </source>
</evidence>
<keyword evidence="3" id="KW-1185">Reference proteome</keyword>
<organism evidence="2 3">
    <name type="scientific">Phytophthora fragariaefolia</name>
    <dbReference type="NCBI Taxonomy" id="1490495"/>
    <lineage>
        <taxon>Eukaryota</taxon>
        <taxon>Sar</taxon>
        <taxon>Stramenopiles</taxon>
        <taxon>Oomycota</taxon>
        <taxon>Peronosporomycetes</taxon>
        <taxon>Peronosporales</taxon>
        <taxon>Peronosporaceae</taxon>
        <taxon>Phytophthora</taxon>
    </lineage>
</organism>
<dbReference type="InterPro" id="IPR050951">
    <property type="entry name" value="Retrovirus_Pol_polyprotein"/>
</dbReference>
<gene>
    <name evidence="2" type="ORF">Pfra01_000069300</name>
</gene>